<evidence type="ECO:0000313" key="6">
    <source>
        <dbReference type="Proteomes" id="UP000193738"/>
    </source>
</evidence>
<protein>
    <recommendedName>
        <fullName evidence="7">PPE family protein</fullName>
    </recommendedName>
</protein>
<dbReference type="Gene3D" id="1.20.1260.20">
    <property type="entry name" value="PPE superfamily"/>
    <property type="match status" value="1"/>
</dbReference>
<reference evidence="5 6" key="1">
    <citation type="submission" date="2016-01" db="EMBL/GenBank/DDBJ databases">
        <title>The new phylogeny of the genus Mycobacterium.</title>
        <authorList>
            <person name="Tarcisio F."/>
            <person name="Conor M."/>
            <person name="Antonella G."/>
            <person name="Elisabetta G."/>
            <person name="Giulia F.S."/>
            <person name="Sara T."/>
            <person name="Anna F."/>
            <person name="Clotilde B."/>
            <person name="Roberto B."/>
            <person name="Veronica D.S."/>
            <person name="Fabio R."/>
            <person name="Monica P."/>
            <person name="Olivier J."/>
            <person name="Enrico T."/>
            <person name="Nicola S."/>
        </authorList>
    </citation>
    <scope>NUCLEOTIDE SEQUENCE [LARGE SCALE GENOMIC DNA]</scope>
    <source>
        <strain evidence="5 6">DSM 43505</strain>
    </source>
</reference>
<name>A0A1X1V2V4_MYCGS</name>
<feature type="domain" description="PPE" evidence="3">
    <location>
        <begin position="2"/>
        <end position="163"/>
    </location>
</feature>
<gene>
    <name evidence="5" type="ORF">AWC07_16175</name>
</gene>
<dbReference type="FunFam" id="1.20.1260.20:FF:000001">
    <property type="entry name" value="PPE family protein PPE41"/>
    <property type="match status" value="1"/>
</dbReference>
<dbReference type="Pfam" id="PF00823">
    <property type="entry name" value="PPE"/>
    <property type="match status" value="1"/>
</dbReference>
<dbReference type="PANTHER" id="PTHR46766:SF1">
    <property type="entry name" value="GLUTAMINE-RICH PROTEIN 2"/>
    <property type="match status" value="1"/>
</dbReference>
<dbReference type="SUPFAM" id="SSF140459">
    <property type="entry name" value="PE/PPE dimer-like"/>
    <property type="match status" value="1"/>
</dbReference>
<comment type="caution">
    <text evidence="5">The sequence shown here is derived from an EMBL/GenBank/DDBJ whole genome shotgun (WGS) entry which is preliminary data.</text>
</comment>
<dbReference type="EMBL" id="LQOX01000131">
    <property type="protein sequence ID" value="ORV63268.1"/>
    <property type="molecule type" value="Genomic_DNA"/>
</dbReference>
<feature type="region of interest" description="Disordered" evidence="2">
    <location>
        <begin position="354"/>
        <end position="392"/>
    </location>
</feature>
<comment type="similarity">
    <text evidence="1">Belongs to the mycobacterial PPE family.</text>
</comment>
<accession>A0A1X1V2V4</accession>
<dbReference type="Pfam" id="PF12484">
    <property type="entry name" value="PPE-SVP"/>
    <property type="match status" value="1"/>
</dbReference>
<dbReference type="PANTHER" id="PTHR46766">
    <property type="entry name" value="GLUTAMINE-RICH PROTEIN 2"/>
    <property type="match status" value="1"/>
</dbReference>
<keyword evidence="6" id="KW-1185">Reference proteome</keyword>
<sequence>MDFGSLPPEINSARIYCGPGSASLLTAAAAWDALAAELYAAASGYGSATSGLTGKWQGPAAVAMAQAAAPFTGWLSATATRAEQASAQAQAAAAAHAAAFAATVPPPVIAANRALLMSLVATNILGQNSPAIAATEADYEHMWAQDAAAMYSYASASASASTLTPFAAPPPITDPAGLARQGAAVAQASGAAAAIPAQDILLAGSQLLATVPQALHGLSASSTVTSLDTTLISLSTSLSKLSSLTVPLNFAMYPLNFLDKGLGFAKAATGPATAVAGGAMKALDSGARSVGSLLSGLGGGSGGAAVSAAMGRGMSAGALSVPHAWTAMLTSSSHSTLPGQSWVPAPFGSAEPGSTGVPFMPLTSMGGRGSSGPSASRFELRPSVVPQSPAGG</sequence>
<evidence type="ECO:0008006" key="7">
    <source>
        <dbReference type="Google" id="ProtNLM"/>
    </source>
</evidence>
<evidence type="ECO:0000313" key="5">
    <source>
        <dbReference type="EMBL" id="ORV63268.1"/>
    </source>
</evidence>
<dbReference type="STRING" id="1777.AWC07_16175"/>
<dbReference type="AlphaFoldDB" id="A0A1X1V2V4"/>
<dbReference type="InterPro" id="IPR038332">
    <property type="entry name" value="PPE_sf"/>
</dbReference>
<dbReference type="GO" id="GO:0052572">
    <property type="term" value="P:response to host immune response"/>
    <property type="evidence" value="ECO:0007669"/>
    <property type="project" value="TreeGrafter"/>
</dbReference>
<dbReference type="InterPro" id="IPR000030">
    <property type="entry name" value="PPE_dom"/>
</dbReference>
<evidence type="ECO:0000259" key="4">
    <source>
        <dbReference type="Pfam" id="PF12484"/>
    </source>
</evidence>
<evidence type="ECO:0000256" key="2">
    <source>
        <dbReference type="SAM" id="MobiDB-lite"/>
    </source>
</evidence>
<dbReference type="InterPro" id="IPR022171">
    <property type="entry name" value="PPE_C"/>
</dbReference>
<dbReference type="Proteomes" id="UP000193738">
    <property type="component" value="Unassembled WGS sequence"/>
</dbReference>
<feature type="domain" description="PPE family C-terminal" evidence="4">
    <location>
        <begin position="307"/>
        <end position="387"/>
    </location>
</feature>
<proteinExistence type="inferred from homology"/>
<dbReference type="RefSeq" id="WP_036409932.1">
    <property type="nucleotide sequence ID" value="NZ_LQOX01000131.1"/>
</dbReference>
<organism evidence="5 6">
    <name type="scientific">Mycobacterium gastri</name>
    <dbReference type="NCBI Taxonomy" id="1777"/>
    <lineage>
        <taxon>Bacteria</taxon>
        <taxon>Bacillati</taxon>
        <taxon>Actinomycetota</taxon>
        <taxon>Actinomycetes</taxon>
        <taxon>Mycobacteriales</taxon>
        <taxon>Mycobacteriaceae</taxon>
        <taxon>Mycobacterium</taxon>
    </lineage>
</organism>
<evidence type="ECO:0000259" key="3">
    <source>
        <dbReference type="Pfam" id="PF00823"/>
    </source>
</evidence>
<evidence type="ECO:0000256" key="1">
    <source>
        <dbReference type="ARBA" id="ARBA00010652"/>
    </source>
</evidence>